<dbReference type="PROSITE" id="PS51462">
    <property type="entry name" value="NUDIX"/>
    <property type="match status" value="1"/>
</dbReference>
<feature type="domain" description="Nudix hydrolase" evidence="3">
    <location>
        <begin position="7"/>
        <end position="136"/>
    </location>
</feature>
<dbReference type="GO" id="GO:0016787">
    <property type="term" value="F:hydrolase activity"/>
    <property type="evidence" value="ECO:0007669"/>
    <property type="project" value="UniProtKB-KW"/>
</dbReference>
<sequence>MNDINNKIKPRVRLIIIKKGKVLMSYVKDENFYFFIGGKMEYGETIKEACIREVQEECKANFKFEKILYIRDYIKPEINDHSLELYIKGDIDKFNEVEGVLDKEFNGNHWQTWVDINKLKNLDIRPKKLVTVLIKDHKNGFKFPTSYLGEID</sequence>
<dbReference type="PANTHER" id="PTHR43046:SF14">
    <property type="entry name" value="MUTT_NUDIX FAMILY PROTEIN"/>
    <property type="match status" value="1"/>
</dbReference>
<evidence type="ECO:0000259" key="3">
    <source>
        <dbReference type="PROSITE" id="PS51462"/>
    </source>
</evidence>
<evidence type="ECO:0000313" key="5">
    <source>
        <dbReference type="Proteomes" id="UP000179221"/>
    </source>
</evidence>
<dbReference type="SUPFAM" id="SSF55811">
    <property type="entry name" value="Nudix"/>
    <property type="match status" value="1"/>
</dbReference>
<dbReference type="Gene3D" id="3.90.79.10">
    <property type="entry name" value="Nucleoside Triphosphate Pyrophosphohydrolase"/>
    <property type="match status" value="1"/>
</dbReference>
<reference evidence="4 5" key="1">
    <citation type="journal article" date="2016" name="Nat. Commun.">
        <title>Thousands of microbial genomes shed light on interconnected biogeochemical processes in an aquifer system.</title>
        <authorList>
            <person name="Anantharaman K."/>
            <person name="Brown C.T."/>
            <person name="Hug L.A."/>
            <person name="Sharon I."/>
            <person name="Castelle C.J."/>
            <person name="Probst A.J."/>
            <person name="Thomas B.C."/>
            <person name="Singh A."/>
            <person name="Wilkins M.J."/>
            <person name="Karaoz U."/>
            <person name="Brodie E.L."/>
            <person name="Williams K.H."/>
            <person name="Hubbard S.S."/>
            <person name="Banfield J.F."/>
        </authorList>
    </citation>
    <scope>NUCLEOTIDE SEQUENCE [LARGE SCALE GENOMIC DNA]</scope>
</reference>
<dbReference type="AlphaFoldDB" id="A0A1F7YLY6"/>
<dbReference type="InterPro" id="IPR015797">
    <property type="entry name" value="NUDIX_hydrolase-like_dom_sf"/>
</dbReference>
<dbReference type="PANTHER" id="PTHR43046">
    <property type="entry name" value="GDP-MANNOSE MANNOSYL HYDROLASE"/>
    <property type="match status" value="1"/>
</dbReference>
<keyword evidence="2" id="KW-0378">Hydrolase</keyword>
<evidence type="ECO:0000313" key="4">
    <source>
        <dbReference type="EMBL" id="OGM27899.1"/>
    </source>
</evidence>
<protein>
    <recommendedName>
        <fullName evidence="3">Nudix hydrolase domain-containing protein</fullName>
    </recommendedName>
</protein>
<comment type="cofactor">
    <cofactor evidence="1">
        <name>Mg(2+)</name>
        <dbReference type="ChEBI" id="CHEBI:18420"/>
    </cofactor>
</comment>
<dbReference type="Pfam" id="PF00293">
    <property type="entry name" value="NUDIX"/>
    <property type="match status" value="1"/>
</dbReference>
<gene>
    <name evidence="4" type="ORF">A2628_03370</name>
</gene>
<evidence type="ECO:0000256" key="2">
    <source>
        <dbReference type="ARBA" id="ARBA00022801"/>
    </source>
</evidence>
<evidence type="ECO:0000256" key="1">
    <source>
        <dbReference type="ARBA" id="ARBA00001946"/>
    </source>
</evidence>
<dbReference type="EMBL" id="MGGL01000001">
    <property type="protein sequence ID" value="OGM27899.1"/>
    <property type="molecule type" value="Genomic_DNA"/>
</dbReference>
<dbReference type="Proteomes" id="UP000179221">
    <property type="component" value="Unassembled WGS sequence"/>
</dbReference>
<comment type="caution">
    <text evidence="4">The sequence shown here is derived from an EMBL/GenBank/DDBJ whole genome shotgun (WGS) entry which is preliminary data.</text>
</comment>
<name>A0A1F7YLY6_9BACT</name>
<organism evidence="4 5">
    <name type="scientific">Candidatus Woesebacteria bacterium RIFCSPHIGHO2_01_FULL_40_22</name>
    <dbReference type="NCBI Taxonomy" id="1802499"/>
    <lineage>
        <taxon>Bacteria</taxon>
        <taxon>Candidatus Woeseibacteriota</taxon>
    </lineage>
</organism>
<dbReference type="InterPro" id="IPR000086">
    <property type="entry name" value="NUDIX_hydrolase_dom"/>
</dbReference>
<accession>A0A1F7YLY6</accession>
<proteinExistence type="predicted"/>